<protein>
    <recommendedName>
        <fullName evidence="1">RGS domain-containing protein</fullName>
    </recommendedName>
</protein>
<dbReference type="Pfam" id="PF00615">
    <property type="entry name" value="RGS"/>
    <property type="match status" value="1"/>
</dbReference>
<dbReference type="AlphaFoldDB" id="A0A401SXE6"/>
<dbReference type="Gene3D" id="1.10.167.10">
    <property type="entry name" value="Regulator of G-protein Signalling 4, domain 2"/>
    <property type="match status" value="1"/>
</dbReference>
<dbReference type="SUPFAM" id="SSF48097">
    <property type="entry name" value="Regulator of G-protein signaling, RGS"/>
    <property type="match status" value="1"/>
</dbReference>
<dbReference type="PROSITE" id="PS50132">
    <property type="entry name" value="RGS"/>
    <property type="match status" value="1"/>
</dbReference>
<sequence>MCKGLAALPATCLRSAKDMKHRLGFLLPKTETLSDHSSTSIKKDKTGATHRVNYKEVKEWSESFLKLISHKHGLVTFTEFLQSEYSEENIMFWLACEEYRKCKSPAKLASKAKKIFNEYIAVEAPKEVNLESHIRDKTRKNILEPTSSSFDEAQNKIQTLMQKDSYPRFLKSKIYLDLLNQTQARS</sequence>
<dbReference type="SMART" id="SM00315">
    <property type="entry name" value="RGS"/>
    <property type="match status" value="1"/>
</dbReference>
<dbReference type="OMA" id="NCKRNHA"/>
<dbReference type="Gene3D" id="1.10.196.10">
    <property type="match status" value="2"/>
</dbReference>
<evidence type="ECO:0000313" key="3">
    <source>
        <dbReference type="Proteomes" id="UP000287033"/>
    </source>
</evidence>
<accession>A0A401SXE6</accession>
<dbReference type="InterPro" id="IPR024066">
    <property type="entry name" value="RGS_subdom1/3"/>
</dbReference>
<proteinExistence type="predicted"/>
<dbReference type="PRINTS" id="PR01301">
    <property type="entry name" value="RGSPROTEIN"/>
</dbReference>
<dbReference type="InterPro" id="IPR044926">
    <property type="entry name" value="RGS_subdomain_2"/>
</dbReference>
<dbReference type="FunFam" id="1.10.167.10:FF:000001">
    <property type="entry name" value="Putative regulator of g-protein signaling 12"/>
    <property type="match status" value="1"/>
</dbReference>
<gene>
    <name evidence="2" type="ORF">chiPu_0013545</name>
</gene>
<dbReference type="PANTHER" id="PTHR10845">
    <property type="entry name" value="REGULATOR OF G PROTEIN SIGNALING"/>
    <property type="match status" value="1"/>
</dbReference>
<dbReference type="InterPro" id="IPR016137">
    <property type="entry name" value="RGS"/>
</dbReference>
<name>A0A401SXE6_CHIPU</name>
<feature type="domain" description="RGS" evidence="1">
    <location>
        <begin position="63"/>
        <end position="179"/>
    </location>
</feature>
<reference evidence="2 3" key="1">
    <citation type="journal article" date="2018" name="Nat. Ecol. Evol.">
        <title>Shark genomes provide insights into elasmobranch evolution and the origin of vertebrates.</title>
        <authorList>
            <person name="Hara Y"/>
            <person name="Yamaguchi K"/>
            <person name="Onimaru K"/>
            <person name="Kadota M"/>
            <person name="Koyanagi M"/>
            <person name="Keeley SD"/>
            <person name="Tatsumi K"/>
            <person name="Tanaka K"/>
            <person name="Motone F"/>
            <person name="Kageyama Y"/>
            <person name="Nozu R"/>
            <person name="Adachi N"/>
            <person name="Nishimura O"/>
            <person name="Nakagawa R"/>
            <person name="Tanegashima C"/>
            <person name="Kiyatake I"/>
            <person name="Matsumoto R"/>
            <person name="Murakumo K"/>
            <person name="Nishida K"/>
            <person name="Terakita A"/>
            <person name="Kuratani S"/>
            <person name="Sato K"/>
            <person name="Hyodo S Kuraku.S."/>
        </authorList>
    </citation>
    <scope>NUCLEOTIDE SEQUENCE [LARGE SCALE GENOMIC DNA]</scope>
</reference>
<dbReference type="InterPro" id="IPR036305">
    <property type="entry name" value="RGS_sf"/>
</dbReference>
<dbReference type="PANTHER" id="PTHR10845:SF259">
    <property type="entry name" value="RGS DOMAIN-CONTAINING PROTEIN-RELATED"/>
    <property type="match status" value="1"/>
</dbReference>
<dbReference type="EMBL" id="BEZZ01000660">
    <property type="protein sequence ID" value="GCC35065.1"/>
    <property type="molecule type" value="Genomic_DNA"/>
</dbReference>
<dbReference type="Proteomes" id="UP000287033">
    <property type="component" value="Unassembled WGS sequence"/>
</dbReference>
<dbReference type="OrthoDB" id="196547at2759"/>
<dbReference type="STRING" id="137246.A0A401SXE6"/>
<keyword evidence="3" id="KW-1185">Reference proteome</keyword>
<organism evidence="2 3">
    <name type="scientific">Chiloscyllium punctatum</name>
    <name type="common">Brownbanded bambooshark</name>
    <name type="synonym">Hemiscyllium punctatum</name>
    <dbReference type="NCBI Taxonomy" id="137246"/>
    <lineage>
        <taxon>Eukaryota</taxon>
        <taxon>Metazoa</taxon>
        <taxon>Chordata</taxon>
        <taxon>Craniata</taxon>
        <taxon>Vertebrata</taxon>
        <taxon>Chondrichthyes</taxon>
        <taxon>Elasmobranchii</taxon>
        <taxon>Galeomorphii</taxon>
        <taxon>Galeoidea</taxon>
        <taxon>Orectolobiformes</taxon>
        <taxon>Hemiscylliidae</taxon>
        <taxon>Chiloscyllium</taxon>
    </lineage>
</organism>
<evidence type="ECO:0000313" key="2">
    <source>
        <dbReference type="EMBL" id="GCC35065.1"/>
    </source>
</evidence>
<evidence type="ECO:0000259" key="1">
    <source>
        <dbReference type="PROSITE" id="PS50132"/>
    </source>
</evidence>
<comment type="caution">
    <text evidence="2">The sequence shown here is derived from an EMBL/GenBank/DDBJ whole genome shotgun (WGS) entry which is preliminary data.</text>
</comment>